<evidence type="ECO:0000259" key="1">
    <source>
        <dbReference type="Pfam" id="PF01979"/>
    </source>
</evidence>
<keyword evidence="3" id="KW-1185">Reference proteome</keyword>
<feature type="domain" description="Amidohydrolase-related" evidence="1">
    <location>
        <begin position="370"/>
        <end position="483"/>
    </location>
</feature>
<dbReference type="InterPro" id="IPR011059">
    <property type="entry name" value="Metal-dep_hydrolase_composite"/>
</dbReference>
<gene>
    <name evidence="2" type="ORF">GCM10022222_09290</name>
</gene>
<dbReference type="RefSeq" id="WP_344855591.1">
    <property type="nucleotide sequence ID" value="NZ_BAAAZN010000001.1"/>
</dbReference>
<dbReference type="InterPro" id="IPR006680">
    <property type="entry name" value="Amidohydro-rel"/>
</dbReference>
<dbReference type="SUPFAM" id="SSF51338">
    <property type="entry name" value="Composite domain of metallo-dependent hydrolases"/>
    <property type="match status" value="1"/>
</dbReference>
<protein>
    <submittedName>
        <fullName evidence="2">Amidohydrolase family protein</fullName>
    </submittedName>
</protein>
<dbReference type="Gene3D" id="3.40.50.10910">
    <property type="entry name" value="Amidohydrolase"/>
    <property type="match status" value="1"/>
</dbReference>
<dbReference type="EMBL" id="BAAAZN010000001">
    <property type="protein sequence ID" value="GAA3528393.1"/>
    <property type="molecule type" value="Genomic_DNA"/>
</dbReference>
<dbReference type="Proteomes" id="UP001500689">
    <property type="component" value="Unassembled WGS sequence"/>
</dbReference>
<dbReference type="InterPro" id="IPR032466">
    <property type="entry name" value="Metal_Hydrolase"/>
</dbReference>
<comment type="caution">
    <text evidence="2">The sequence shown here is derived from an EMBL/GenBank/DDBJ whole genome shotgun (WGS) entry which is preliminary data.</text>
</comment>
<accession>A0ABP6V5G4</accession>
<organism evidence="2 3">
    <name type="scientific">Amycolatopsis ultiminotia</name>
    <dbReference type="NCBI Taxonomy" id="543629"/>
    <lineage>
        <taxon>Bacteria</taxon>
        <taxon>Bacillati</taxon>
        <taxon>Actinomycetota</taxon>
        <taxon>Actinomycetes</taxon>
        <taxon>Pseudonocardiales</taxon>
        <taxon>Pseudonocardiaceae</taxon>
        <taxon>Amycolatopsis</taxon>
    </lineage>
</organism>
<dbReference type="Gene3D" id="2.30.40.10">
    <property type="entry name" value="Urease, subunit C, domain 1"/>
    <property type="match status" value="2"/>
</dbReference>
<reference evidence="3" key="1">
    <citation type="journal article" date="2019" name="Int. J. Syst. Evol. Microbiol.">
        <title>The Global Catalogue of Microorganisms (GCM) 10K type strain sequencing project: providing services to taxonomists for standard genome sequencing and annotation.</title>
        <authorList>
            <consortium name="The Broad Institute Genomics Platform"/>
            <consortium name="The Broad Institute Genome Sequencing Center for Infectious Disease"/>
            <person name="Wu L."/>
            <person name="Ma J."/>
        </authorList>
    </citation>
    <scope>NUCLEOTIDE SEQUENCE [LARGE SCALE GENOMIC DNA]</scope>
    <source>
        <strain evidence="3">JCM 16898</strain>
    </source>
</reference>
<dbReference type="Gene3D" id="3.30.110.90">
    <property type="entry name" value="Amidohydrolase"/>
    <property type="match status" value="2"/>
</dbReference>
<sequence>MTSSLSDLPVTAGAARAEGDGPFRRLILKGVTVIDGTGGPAYGPADVVIEGNRIAQVITVGNATSPTQPTEWPGYGSEDHVLDLTGQYLLPGLVDVHAHIGSAQQVPNADYVYKLWLGHGITSIREPGSFFNGLDFTRAEAARSRANEITAPRITPYVFFGEGRSTPIGSPKEAAEWIAGAAERDAGGVKFFGAPPEVFRAALHEARQVGLSTACHHAQQEVARTNALTTARWGLTSIEHFYGLPEAMYGDRTVQRYPGSYNYLDEPARFAAAGEVWTQGPEPGSPRWTDLLDELVSLGTTIDPTFTVYVGTRDAARVRTSEWHSAYTAPQLRSFYEPSPQRHGSFLSDWGTEQEVAWRRNYLRWMAFVEDYKNRGGRVTVGSDAGFVYNLYGFGTISELELLREAGFHPLEVIRAATLHGAELLGVGDERGSIEPGKLADLLVVGENPLENLKVLYGHGHFRVSPRHDGLRTGGVRMTIKDGIVYDAGQLRAAVREIVADHTDRESGSA</sequence>
<proteinExistence type="predicted"/>
<dbReference type="SUPFAM" id="SSF51556">
    <property type="entry name" value="Metallo-dependent hydrolases"/>
    <property type="match status" value="1"/>
</dbReference>
<dbReference type="InterPro" id="IPR051781">
    <property type="entry name" value="Metallo-dep_Hydrolase"/>
</dbReference>
<dbReference type="Gene3D" id="1.20.58.520">
    <property type="entry name" value="Amidohydrolase"/>
    <property type="match status" value="1"/>
</dbReference>
<name>A0ABP6V5G4_9PSEU</name>
<evidence type="ECO:0000313" key="3">
    <source>
        <dbReference type="Proteomes" id="UP001500689"/>
    </source>
</evidence>
<evidence type="ECO:0000313" key="2">
    <source>
        <dbReference type="EMBL" id="GAA3528393.1"/>
    </source>
</evidence>
<dbReference type="PANTHER" id="PTHR43135:SF3">
    <property type="entry name" value="ALPHA-D-RIBOSE 1-METHYLPHOSPHONATE 5-TRIPHOSPHATE DIPHOSPHATASE"/>
    <property type="match status" value="1"/>
</dbReference>
<dbReference type="PANTHER" id="PTHR43135">
    <property type="entry name" value="ALPHA-D-RIBOSE 1-METHYLPHOSPHONATE 5-TRIPHOSPHATE DIPHOSPHATASE"/>
    <property type="match status" value="1"/>
</dbReference>
<dbReference type="Pfam" id="PF01979">
    <property type="entry name" value="Amidohydro_1"/>
    <property type="match status" value="1"/>
</dbReference>